<name>A0A6C0ITB6_9ZZZZ</name>
<dbReference type="EMBL" id="MN740234">
    <property type="protein sequence ID" value="QHT95067.1"/>
    <property type="molecule type" value="Genomic_DNA"/>
</dbReference>
<accession>A0A6C0ITB6</accession>
<protein>
    <submittedName>
        <fullName evidence="2">Uncharacterized protein</fullName>
    </submittedName>
</protein>
<evidence type="ECO:0000256" key="1">
    <source>
        <dbReference type="SAM" id="MobiDB-lite"/>
    </source>
</evidence>
<feature type="region of interest" description="Disordered" evidence="1">
    <location>
        <begin position="105"/>
        <end position="126"/>
    </location>
</feature>
<evidence type="ECO:0000313" key="2">
    <source>
        <dbReference type="EMBL" id="QHT95067.1"/>
    </source>
</evidence>
<sequence>MNPEDLTVYKDPQTGGLKSLGFSIKSLFQANDFSLKHKGGNKDTTSFFENIENYSVPLPLALLHQKYNKVGGSKTKPIDRFNDKNPEMYLTSKSMNERLLKLAGGRRIKTRKAKRKRRKKSRKLFK</sequence>
<dbReference type="AlphaFoldDB" id="A0A6C0ITB6"/>
<reference evidence="2" key="1">
    <citation type="journal article" date="2020" name="Nature">
        <title>Giant virus diversity and host interactions through global metagenomics.</title>
        <authorList>
            <person name="Schulz F."/>
            <person name="Roux S."/>
            <person name="Paez-Espino D."/>
            <person name="Jungbluth S."/>
            <person name="Walsh D.A."/>
            <person name="Denef V.J."/>
            <person name="McMahon K.D."/>
            <person name="Konstantinidis K.T."/>
            <person name="Eloe-Fadrosh E.A."/>
            <person name="Kyrpides N.C."/>
            <person name="Woyke T."/>
        </authorList>
    </citation>
    <scope>NUCLEOTIDE SEQUENCE</scope>
    <source>
        <strain evidence="2">GVMAG-M-3300024261-37</strain>
    </source>
</reference>
<proteinExistence type="predicted"/>
<organism evidence="2">
    <name type="scientific">viral metagenome</name>
    <dbReference type="NCBI Taxonomy" id="1070528"/>
    <lineage>
        <taxon>unclassified sequences</taxon>
        <taxon>metagenomes</taxon>
        <taxon>organismal metagenomes</taxon>
    </lineage>
</organism>